<dbReference type="InterPro" id="IPR006311">
    <property type="entry name" value="TAT_signal"/>
</dbReference>
<comment type="caution">
    <text evidence="1">The sequence shown here is derived from an EMBL/GenBank/DDBJ whole genome shotgun (WGS) entry which is preliminary data.</text>
</comment>
<keyword evidence="2" id="KW-1185">Reference proteome</keyword>
<evidence type="ECO:0000313" key="2">
    <source>
        <dbReference type="Proteomes" id="UP000004947"/>
    </source>
</evidence>
<sequence length="422" mass="46970">MNRITQFSRRSFLQSASAFLALPHLETFAAKASNKAIKRMIFLGQGYGFVGKSFYPTQAGKFSEIGLTEGMSPLKKHQNDISLLGNLENLGATNPHQGSLTFLTGASYINPRAFKNTVSCDQIAASQLSKDTRYGSITLSTKERASGHGSGVSSMAWNFHGKPISGLNTSLELYNTLFSKHESQAQILNRIKEERSILDAMKLNISSFNRNLAKNDQEKLDEYFQSIREIELSLKKQIEWSKIPKPKASFKHPKEVDGEAEVKLMFDMICLALQTDQTRVITYMMPSQSVLSSMGLSVPVHSLSHYQISPEREVWAKQRDHKCMELLSYFIGKLKSTKDKDGLNLYDTSMLAYGSNIRNTHTIKDFAVILSGGAINNLRLGESIKLPKATPLQNVWLTLLQETGIPIKSFSSSTGSIPDLLT</sequence>
<reference evidence="1 2" key="1">
    <citation type="journal article" date="2010" name="J. Bacteriol.">
        <title>Genome sequence of Lentisphaera araneosa HTCC2155T, the type species of the order Lentisphaerales in the phylum Lentisphaerae.</title>
        <authorList>
            <person name="Thrash J.C."/>
            <person name="Cho J.C."/>
            <person name="Vergin K.L."/>
            <person name="Morris R.M."/>
            <person name="Giovannoni S.J."/>
        </authorList>
    </citation>
    <scope>NUCLEOTIDE SEQUENCE [LARGE SCALE GENOMIC DNA]</scope>
    <source>
        <strain evidence="1 2">HTCC2155</strain>
    </source>
</reference>
<dbReference type="OrthoDB" id="9146593at2"/>
<dbReference type="InterPro" id="IPR011447">
    <property type="entry name" value="DUF1552"/>
</dbReference>
<dbReference type="RefSeq" id="WP_007277039.1">
    <property type="nucleotide sequence ID" value="NZ_ABCK01000002.1"/>
</dbReference>
<dbReference type="Proteomes" id="UP000004947">
    <property type="component" value="Unassembled WGS sequence"/>
</dbReference>
<dbReference type="PROSITE" id="PS51318">
    <property type="entry name" value="TAT"/>
    <property type="match status" value="1"/>
</dbReference>
<protein>
    <recommendedName>
        <fullName evidence="3">DUF1552 domain-containing protein</fullName>
    </recommendedName>
</protein>
<dbReference type="Pfam" id="PF07586">
    <property type="entry name" value="HXXSHH"/>
    <property type="match status" value="1"/>
</dbReference>
<dbReference type="AlphaFoldDB" id="A6DGK0"/>
<evidence type="ECO:0008006" key="3">
    <source>
        <dbReference type="Google" id="ProtNLM"/>
    </source>
</evidence>
<name>A6DGK0_9BACT</name>
<organism evidence="1 2">
    <name type="scientific">Lentisphaera araneosa HTCC2155</name>
    <dbReference type="NCBI Taxonomy" id="313628"/>
    <lineage>
        <taxon>Bacteria</taxon>
        <taxon>Pseudomonadati</taxon>
        <taxon>Lentisphaerota</taxon>
        <taxon>Lentisphaeria</taxon>
        <taxon>Lentisphaerales</taxon>
        <taxon>Lentisphaeraceae</taxon>
        <taxon>Lentisphaera</taxon>
    </lineage>
</organism>
<gene>
    <name evidence="1" type="ORF">LNTAR_23044</name>
</gene>
<proteinExistence type="predicted"/>
<evidence type="ECO:0000313" key="1">
    <source>
        <dbReference type="EMBL" id="EDM29317.1"/>
    </source>
</evidence>
<dbReference type="eggNOG" id="COG2960">
    <property type="taxonomic scope" value="Bacteria"/>
</dbReference>
<dbReference type="EMBL" id="ABCK01000002">
    <property type="protein sequence ID" value="EDM29317.1"/>
    <property type="molecule type" value="Genomic_DNA"/>
</dbReference>
<dbReference type="STRING" id="313628.LNTAR_23044"/>
<accession>A6DGK0</accession>